<dbReference type="OrthoDB" id="2733241at2"/>
<protein>
    <recommendedName>
        <fullName evidence="3">DUF4280 domain-containing protein</fullName>
    </recommendedName>
</protein>
<dbReference type="EMBL" id="FNJQ01000006">
    <property type="protein sequence ID" value="SDP08377.1"/>
    <property type="molecule type" value="Genomic_DNA"/>
</dbReference>
<evidence type="ECO:0000313" key="2">
    <source>
        <dbReference type="Proteomes" id="UP000182412"/>
    </source>
</evidence>
<dbReference type="Proteomes" id="UP000182412">
    <property type="component" value="Unassembled WGS sequence"/>
</dbReference>
<evidence type="ECO:0008006" key="3">
    <source>
        <dbReference type="Google" id="ProtNLM"/>
    </source>
</evidence>
<dbReference type="AlphaFoldDB" id="A0A1H0PT90"/>
<dbReference type="InterPro" id="IPR025460">
    <property type="entry name" value="DUF4280"/>
</dbReference>
<name>A0A1H0PT90_SELRU</name>
<accession>A0A1H0PT90</accession>
<dbReference type="RefSeq" id="WP_074571644.1">
    <property type="nucleotide sequence ID" value="NZ_FNJQ01000006.1"/>
</dbReference>
<dbReference type="Pfam" id="PF14107">
    <property type="entry name" value="DUF4280"/>
    <property type="match status" value="1"/>
</dbReference>
<sequence>MADEKEYMTDKKFTFCNKGSLKVIVRTQGYGSWKNNDEMFLNANDHVVGSNILCYGYCKCLGEICRPRTPKVWIYTDEKSLIGGAPKLTQDSRLFCMNGGVIGVCDGDIPSMESGIKCYIGANNNKWVAGAVDTVSGVTGMYAGFMLMMGAEATFGTSAILGVYIFAKGASDTWNGIGEITDAVVGTNDAHDYLKEGVVYLGEKTPLGKDGTTFVYDFGNMAMGKLEGKTVEKFIFLAGKQKDVSTVVEDYINIRRKNEVVQNYGPNPQIDKNINDLCNELGSINH</sequence>
<proteinExistence type="predicted"/>
<evidence type="ECO:0000313" key="1">
    <source>
        <dbReference type="EMBL" id="SDP08377.1"/>
    </source>
</evidence>
<reference evidence="1 2" key="1">
    <citation type="submission" date="2016-10" db="EMBL/GenBank/DDBJ databases">
        <authorList>
            <person name="de Groot N.N."/>
        </authorList>
    </citation>
    <scope>NUCLEOTIDE SEQUENCE [LARGE SCALE GENOMIC DNA]</scope>
    <source>
        <strain evidence="1 2">S137</strain>
    </source>
</reference>
<organism evidence="1 2">
    <name type="scientific">Selenomonas ruminantium</name>
    <dbReference type="NCBI Taxonomy" id="971"/>
    <lineage>
        <taxon>Bacteria</taxon>
        <taxon>Bacillati</taxon>
        <taxon>Bacillota</taxon>
        <taxon>Negativicutes</taxon>
        <taxon>Selenomonadales</taxon>
        <taxon>Selenomonadaceae</taxon>
        <taxon>Selenomonas</taxon>
    </lineage>
</organism>
<gene>
    <name evidence="1" type="ORF">SAMN05216366_1069</name>
</gene>